<organism evidence="1 2">
    <name type="scientific">Lysobacter gummosus</name>
    <dbReference type="NCBI Taxonomy" id="262324"/>
    <lineage>
        <taxon>Bacteria</taxon>
        <taxon>Pseudomonadati</taxon>
        <taxon>Pseudomonadota</taxon>
        <taxon>Gammaproteobacteria</taxon>
        <taxon>Lysobacterales</taxon>
        <taxon>Lysobacteraceae</taxon>
        <taxon>Lysobacter</taxon>
    </lineage>
</organism>
<dbReference type="Proteomes" id="UP000829194">
    <property type="component" value="Chromosome"/>
</dbReference>
<reference evidence="1 2" key="1">
    <citation type="submission" date="2022-03" db="EMBL/GenBank/DDBJ databases">
        <title>Complete genome sequence of Lysobacter capsici VKM B-2533 and Lysobacter gummosus 10.1.1, promising sources of lytic agents.</title>
        <authorList>
            <person name="Tarlachkov S.V."/>
            <person name="Kudryakova I.V."/>
            <person name="Afoshin A.S."/>
            <person name="Leontyevskaya E.A."/>
            <person name="Leontyevskaya N.V."/>
        </authorList>
    </citation>
    <scope>NUCLEOTIDE SEQUENCE [LARGE SCALE GENOMIC DNA]</scope>
    <source>
        <strain evidence="1 2">10.1.1</strain>
    </source>
</reference>
<dbReference type="RefSeq" id="WP_057943638.1">
    <property type="nucleotide sequence ID" value="NZ_CP011131.1"/>
</dbReference>
<gene>
    <name evidence="1" type="ORF">MOV92_15905</name>
</gene>
<accession>A0ABY3X5Y5</accession>
<name>A0ABY3X5Y5_9GAMM</name>
<protein>
    <submittedName>
        <fullName evidence="1">Uncharacterized protein</fullName>
    </submittedName>
</protein>
<evidence type="ECO:0000313" key="1">
    <source>
        <dbReference type="EMBL" id="UNP27976.1"/>
    </source>
</evidence>
<keyword evidence="2" id="KW-1185">Reference proteome</keyword>
<dbReference type="EMBL" id="CP093547">
    <property type="protein sequence ID" value="UNP27976.1"/>
    <property type="molecule type" value="Genomic_DNA"/>
</dbReference>
<evidence type="ECO:0000313" key="2">
    <source>
        <dbReference type="Proteomes" id="UP000829194"/>
    </source>
</evidence>
<proteinExistence type="predicted"/>
<sequence length="88" mass="9721">MLRPIAGSLVACLPVRLGEYLALLEWTGKQIRPGKPDSIPLDAPSVLARLDAQPDRWTTRVRSIGSGYWRAVGEVQDLIDIAQQLGQR</sequence>